<proteinExistence type="predicted"/>
<organism evidence="9 10">
    <name type="scientific">Chryseosolibacter indicus</name>
    <dbReference type="NCBI Taxonomy" id="2782351"/>
    <lineage>
        <taxon>Bacteria</taxon>
        <taxon>Pseudomonadati</taxon>
        <taxon>Bacteroidota</taxon>
        <taxon>Cytophagia</taxon>
        <taxon>Cytophagales</taxon>
        <taxon>Chryseotaleaceae</taxon>
        <taxon>Chryseosolibacter</taxon>
    </lineage>
</organism>
<evidence type="ECO:0000259" key="8">
    <source>
        <dbReference type="PROSITE" id="PS50109"/>
    </source>
</evidence>
<dbReference type="InterPro" id="IPR005467">
    <property type="entry name" value="His_kinase_dom"/>
</dbReference>
<reference evidence="9 10" key="1">
    <citation type="submission" date="2021-05" db="EMBL/GenBank/DDBJ databases">
        <title>A Polyphasic approach of four new species of the genus Ohtaekwangia: Ohtaekwangia histidinii sp. nov., Ohtaekwangia cretensis sp. nov., Ohtaekwangia indiensis sp. nov., Ohtaekwangia reichenbachii sp. nov. from diverse environment.</title>
        <authorList>
            <person name="Octaviana S."/>
        </authorList>
    </citation>
    <scope>NUCLEOTIDE SEQUENCE [LARGE SCALE GENOMIC DNA]</scope>
    <source>
        <strain evidence="9 10">PWU20</strain>
    </source>
</reference>
<accession>A0ABS5VVX3</accession>
<dbReference type="InterPro" id="IPR036097">
    <property type="entry name" value="HisK_dim/P_sf"/>
</dbReference>
<evidence type="ECO:0000256" key="2">
    <source>
        <dbReference type="ARBA" id="ARBA00012438"/>
    </source>
</evidence>
<sequence length="282" mass="32445">MMQTARSKGTAEIKALTSTFEVLMKKLDMQMSEIQEKSKQVENKNKLLNKLNRELDNFLYSTAHDLRSPLTSLLGLLNLLKHENKQNELDTYFHHMKDSVLRMEGFISQVVNYSKNKKLEIDIQEVDVKNIIDEVFLDHQFVEGCDKIRKDIVTENYYPFYSDGGRIRIIINNLISNAIRYCDKDKDAFIRIEVKVTKDKLILKFEDNGIGIAQEHLNKIFSMFYRAHDHSKGSGLGLFILSETIKKLGGKVSVQSQVGVGTIFNITVPNKYTRAKVPTYSE</sequence>
<dbReference type="InterPro" id="IPR050736">
    <property type="entry name" value="Sensor_HK_Regulatory"/>
</dbReference>
<dbReference type="Proteomes" id="UP000772618">
    <property type="component" value="Unassembled WGS sequence"/>
</dbReference>
<dbReference type="SMART" id="SM00387">
    <property type="entry name" value="HATPase_c"/>
    <property type="match status" value="1"/>
</dbReference>
<dbReference type="GO" id="GO:0016301">
    <property type="term" value="F:kinase activity"/>
    <property type="evidence" value="ECO:0007669"/>
    <property type="project" value="UniProtKB-KW"/>
</dbReference>
<dbReference type="SUPFAM" id="SSF55874">
    <property type="entry name" value="ATPase domain of HSP90 chaperone/DNA topoisomerase II/histidine kinase"/>
    <property type="match status" value="1"/>
</dbReference>
<dbReference type="Gene3D" id="1.10.287.130">
    <property type="match status" value="1"/>
</dbReference>
<evidence type="ECO:0000256" key="3">
    <source>
        <dbReference type="ARBA" id="ARBA00022553"/>
    </source>
</evidence>
<dbReference type="InterPro" id="IPR036890">
    <property type="entry name" value="HATPase_C_sf"/>
</dbReference>
<dbReference type="SMART" id="SM00388">
    <property type="entry name" value="HisKA"/>
    <property type="match status" value="1"/>
</dbReference>
<name>A0ABS5VVX3_9BACT</name>
<keyword evidence="10" id="KW-1185">Reference proteome</keyword>
<dbReference type="Gene3D" id="3.30.565.10">
    <property type="entry name" value="Histidine kinase-like ATPase, C-terminal domain"/>
    <property type="match status" value="1"/>
</dbReference>
<comment type="catalytic activity">
    <reaction evidence="1">
        <text>ATP + protein L-histidine = ADP + protein N-phospho-L-histidine.</text>
        <dbReference type="EC" id="2.7.13.3"/>
    </reaction>
</comment>
<dbReference type="PANTHER" id="PTHR43711:SF26">
    <property type="entry name" value="SENSOR HISTIDINE KINASE RCSC"/>
    <property type="match status" value="1"/>
</dbReference>
<dbReference type="EMBL" id="JAHESD010000060">
    <property type="protein sequence ID" value="MBT1705585.1"/>
    <property type="molecule type" value="Genomic_DNA"/>
</dbReference>
<dbReference type="InterPro" id="IPR003661">
    <property type="entry name" value="HisK_dim/P_dom"/>
</dbReference>
<feature type="coiled-coil region" evidence="7">
    <location>
        <begin position="24"/>
        <end position="54"/>
    </location>
</feature>
<dbReference type="EC" id="2.7.13.3" evidence="2"/>
<dbReference type="PRINTS" id="PR00344">
    <property type="entry name" value="BCTRLSENSOR"/>
</dbReference>
<evidence type="ECO:0000256" key="5">
    <source>
        <dbReference type="ARBA" id="ARBA00022777"/>
    </source>
</evidence>
<evidence type="ECO:0000256" key="4">
    <source>
        <dbReference type="ARBA" id="ARBA00022679"/>
    </source>
</evidence>
<comment type="caution">
    <text evidence="9">The sequence shown here is derived from an EMBL/GenBank/DDBJ whole genome shotgun (WGS) entry which is preliminary data.</text>
</comment>
<keyword evidence="7" id="KW-0175">Coiled coil</keyword>
<dbReference type="Pfam" id="PF00512">
    <property type="entry name" value="HisKA"/>
    <property type="match status" value="1"/>
</dbReference>
<keyword evidence="3" id="KW-0597">Phosphoprotein</keyword>
<dbReference type="PANTHER" id="PTHR43711">
    <property type="entry name" value="TWO-COMPONENT HISTIDINE KINASE"/>
    <property type="match status" value="1"/>
</dbReference>
<evidence type="ECO:0000313" key="10">
    <source>
        <dbReference type="Proteomes" id="UP000772618"/>
    </source>
</evidence>
<dbReference type="CDD" id="cd00075">
    <property type="entry name" value="HATPase"/>
    <property type="match status" value="1"/>
</dbReference>
<evidence type="ECO:0000313" key="9">
    <source>
        <dbReference type="EMBL" id="MBT1705585.1"/>
    </source>
</evidence>
<gene>
    <name evidence="9" type="ORF">KK060_20005</name>
</gene>
<dbReference type="PROSITE" id="PS50109">
    <property type="entry name" value="HIS_KIN"/>
    <property type="match status" value="1"/>
</dbReference>
<feature type="domain" description="Histidine kinase" evidence="8">
    <location>
        <begin position="61"/>
        <end position="272"/>
    </location>
</feature>
<dbReference type="InterPro" id="IPR003594">
    <property type="entry name" value="HATPase_dom"/>
</dbReference>
<evidence type="ECO:0000256" key="1">
    <source>
        <dbReference type="ARBA" id="ARBA00000085"/>
    </source>
</evidence>
<protein>
    <recommendedName>
        <fullName evidence="2">histidine kinase</fullName>
        <ecNumber evidence="2">2.7.13.3</ecNumber>
    </recommendedName>
</protein>
<dbReference type="InterPro" id="IPR004358">
    <property type="entry name" value="Sig_transdc_His_kin-like_C"/>
</dbReference>
<keyword evidence="6" id="KW-0902">Two-component regulatory system</keyword>
<keyword evidence="5 9" id="KW-0418">Kinase</keyword>
<keyword evidence="4" id="KW-0808">Transferase</keyword>
<dbReference type="SUPFAM" id="SSF47384">
    <property type="entry name" value="Homodimeric domain of signal transducing histidine kinase"/>
    <property type="match status" value="1"/>
</dbReference>
<evidence type="ECO:0000256" key="6">
    <source>
        <dbReference type="ARBA" id="ARBA00023012"/>
    </source>
</evidence>
<dbReference type="Pfam" id="PF02518">
    <property type="entry name" value="HATPase_c"/>
    <property type="match status" value="1"/>
</dbReference>
<evidence type="ECO:0000256" key="7">
    <source>
        <dbReference type="SAM" id="Coils"/>
    </source>
</evidence>